<evidence type="ECO:0000256" key="3">
    <source>
        <dbReference type="SAM" id="Coils"/>
    </source>
</evidence>
<dbReference type="PIRSF" id="PIRSF004555">
    <property type="entry name" value="UCP004555"/>
    <property type="match status" value="1"/>
</dbReference>
<evidence type="ECO:0000256" key="1">
    <source>
        <dbReference type="ARBA" id="ARBA00023125"/>
    </source>
</evidence>
<keyword evidence="3" id="KW-0175">Coiled coil</keyword>
<comment type="caution">
    <text evidence="4">The sequence shown here is derived from an EMBL/GenBank/DDBJ whole genome shotgun (WGS) entry which is preliminary data.</text>
</comment>
<evidence type="ECO:0000256" key="2">
    <source>
        <dbReference type="HAMAP-Rule" id="MF_00274"/>
    </source>
</evidence>
<sequence length="104" mass="11719">MDMKKLMKQAQQMQKMMEEMDEKMKETIIDVSVGGGMVTVKMNGKYDVVDIKISEEILKNEEPNIVMDLLKSAFNEAKNKVEQLNKEEMGKLTGGFGLPGNLGF</sequence>
<dbReference type="NCBIfam" id="TIGR00103">
    <property type="entry name" value="DNA_YbaB_EbfC"/>
    <property type="match status" value="1"/>
</dbReference>
<dbReference type="Pfam" id="PF02575">
    <property type="entry name" value="YbaB_DNA_bd"/>
    <property type="match status" value="1"/>
</dbReference>
<keyword evidence="2" id="KW-0963">Cytoplasm</keyword>
<evidence type="ECO:0000313" key="5">
    <source>
        <dbReference type="Proteomes" id="UP000262454"/>
    </source>
</evidence>
<evidence type="ECO:0000313" key="4">
    <source>
        <dbReference type="EMBL" id="HAF07604.1"/>
    </source>
</evidence>
<dbReference type="EMBL" id="DMCX01000026">
    <property type="protein sequence ID" value="HAF07604.1"/>
    <property type="molecule type" value="Genomic_DNA"/>
</dbReference>
<dbReference type="GO" id="GO:0003677">
    <property type="term" value="F:DNA binding"/>
    <property type="evidence" value="ECO:0007669"/>
    <property type="project" value="UniProtKB-UniRule"/>
</dbReference>
<dbReference type="AlphaFoldDB" id="A0A348MKM8"/>
<gene>
    <name evidence="4" type="ORF">DCG82_04275</name>
</gene>
<keyword evidence="1 2" id="KW-0238">DNA-binding</keyword>
<comment type="subcellular location">
    <subcellularLocation>
        <location evidence="2">Cytoplasm</location>
        <location evidence="2">Nucleoid</location>
    </subcellularLocation>
</comment>
<proteinExistence type="inferred from homology"/>
<organism evidence="4 5">
    <name type="scientific">candidate division WOR-3 bacterium</name>
    <dbReference type="NCBI Taxonomy" id="2052148"/>
    <lineage>
        <taxon>Bacteria</taxon>
        <taxon>Bacteria division WOR-3</taxon>
    </lineage>
</organism>
<feature type="coiled-coil region" evidence="3">
    <location>
        <begin position="3"/>
        <end position="30"/>
    </location>
</feature>
<dbReference type="Proteomes" id="UP000262454">
    <property type="component" value="Unassembled WGS sequence"/>
</dbReference>
<accession>A0A348MKM8</accession>
<comment type="subunit">
    <text evidence="2">Homodimer.</text>
</comment>
<reference evidence="4 5" key="1">
    <citation type="journal article" date="2018" name="Nat. Biotechnol.">
        <title>A standardized bacterial taxonomy based on genome phylogeny substantially revises the tree of life.</title>
        <authorList>
            <person name="Parks D.H."/>
            <person name="Chuvochina M."/>
            <person name="Waite D.W."/>
            <person name="Rinke C."/>
            <person name="Skarshewski A."/>
            <person name="Chaumeil P.A."/>
            <person name="Hugenholtz P."/>
        </authorList>
    </citation>
    <scope>NUCLEOTIDE SEQUENCE [LARGE SCALE GENOMIC DNA]</scope>
    <source>
        <strain evidence="4">UBA7921</strain>
    </source>
</reference>
<dbReference type="PANTHER" id="PTHR33449">
    <property type="entry name" value="NUCLEOID-ASSOCIATED PROTEIN YBAB"/>
    <property type="match status" value="1"/>
</dbReference>
<dbReference type="SUPFAM" id="SSF82607">
    <property type="entry name" value="YbaB-like"/>
    <property type="match status" value="1"/>
</dbReference>
<dbReference type="Gene3D" id="3.30.1310.10">
    <property type="entry name" value="Nucleoid-associated protein YbaB-like domain"/>
    <property type="match status" value="1"/>
</dbReference>
<dbReference type="PANTHER" id="PTHR33449:SF1">
    <property type="entry name" value="NUCLEOID-ASSOCIATED PROTEIN YBAB"/>
    <property type="match status" value="1"/>
</dbReference>
<dbReference type="HAMAP" id="MF_00274">
    <property type="entry name" value="DNA_YbaB_EbfC"/>
    <property type="match status" value="1"/>
</dbReference>
<comment type="similarity">
    <text evidence="2">Belongs to the YbaB/EbfC family.</text>
</comment>
<dbReference type="InterPro" id="IPR036894">
    <property type="entry name" value="YbaB-like_sf"/>
</dbReference>
<name>A0A348MKM8_UNCW3</name>
<dbReference type="GO" id="GO:0043590">
    <property type="term" value="C:bacterial nucleoid"/>
    <property type="evidence" value="ECO:0007669"/>
    <property type="project" value="UniProtKB-UniRule"/>
</dbReference>
<dbReference type="GO" id="GO:0005829">
    <property type="term" value="C:cytosol"/>
    <property type="evidence" value="ECO:0007669"/>
    <property type="project" value="TreeGrafter"/>
</dbReference>
<dbReference type="InterPro" id="IPR004401">
    <property type="entry name" value="YbaB/EbfC"/>
</dbReference>
<comment type="function">
    <text evidence="2">Binds to DNA and alters its conformation. May be involved in regulation of gene expression, nucleoid organization and DNA protection.</text>
</comment>
<protein>
    <recommendedName>
        <fullName evidence="2">Nucleoid-associated protein DCG82_04275</fullName>
    </recommendedName>
</protein>